<reference evidence="2 3" key="1">
    <citation type="journal article" date="2009" name="BMC Genomics">
        <title>The complete genome sequence of Xanthomonas albilineans provides new insights into the reductive genome evolution of the xylem-limited Xanthomonadaceae.</title>
        <authorList>
            <person name="Pieretti I."/>
            <person name="Royer M."/>
            <person name="Barbe V."/>
            <person name="Carrere S."/>
            <person name="Koebnik R."/>
            <person name="Cociancich S."/>
            <person name="Couloux A."/>
            <person name="Darrasse A."/>
            <person name="Gouzy J."/>
            <person name="Jacques M.A."/>
            <person name="Lauber E."/>
            <person name="Manceau C."/>
            <person name="Mangenot S."/>
            <person name="Poussier S."/>
            <person name="Segurens B."/>
            <person name="Szurek B."/>
            <person name="Verdier V."/>
            <person name="Arlat M."/>
            <person name="Rott P."/>
        </authorList>
    </citation>
    <scope>NUCLEOTIDE SEQUENCE [LARGE SCALE GENOMIC DNA]</scope>
    <source>
        <strain evidence="3">GPE PC73 / CFBP 7063</strain>
    </source>
</reference>
<sequence length="157" mass="16669">MSRTMRLVIAAVLFVACVSAHAQQQAVPAPATADPPRVNSVPPDIQTLGEVQALPPDEGQPLDLYRFKNPVDLKPNPFDKDWHPPPSVEQVSLSGGYLVQGVYYLAGTAAQGLHTLTGAPDQIQTATARPPPQLSAAQLRRATQLCAQQDAGCDPGQ</sequence>
<proteinExistence type="predicted"/>
<evidence type="ECO:0000256" key="1">
    <source>
        <dbReference type="SAM" id="SignalP"/>
    </source>
</evidence>
<keyword evidence="3" id="KW-1185">Reference proteome</keyword>
<dbReference type="PATRIC" id="fig|29447.3.peg.3088"/>
<accession>D2UGS8</accession>
<dbReference type="EMBL" id="FP565176">
    <property type="protein sequence ID" value="CBA17589.1"/>
    <property type="molecule type" value="Genomic_DNA"/>
</dbReference>
<organism evidence="2 3">
    <name type="scientific">Xanthomonas albilineans (strain GPE PC73 / CFBP 7063)</name>
    <dbReference type="NCBI Taxonomy" id="380358"/>
    <lineage>
        <taxon>Bacteria</taxon>
        <taxon>Pseudomonadati</taxon>
        <taxon>Pseudomonadota</taxon>
        <taxon>Gammaproteobacteria</taxon>
        <taxon>Lysobacterales</taxon>
        <taxon>Lysobacteraceae</taxon>
        <taxon>Xanthomonas</taxon>
    </lineage>
</organism>
<evidence type="ECO:0008006" key="4">
    <source>
        <dbReference type="Google" id="ProtNLM"/>
    </source>
</evidence>
<dbReference type="GeneID" id="57878423"/>
<dbReference type="Proteomes" id="UP000001890">
    <property type="component" value="Chromosome"/>
</dbReference>
<dbReference type="KEGG" id="xal:XALC_3105"/>
<name>D2UGS8_XANAP</name>
<dbReference type="eggNOG" id="ENOG503012W">
    <property type="taxonomic scope" value="Bacteria"/>
</dbReference>
<gene>
    <name evidence="2" type="ordered locus">XALc_3105</name>
</gene>
<feature type="signal peptide" evidence="1">
    <location>
        <begin position="1"/>
        <end position="22"/>
    </location>
</feature>
<keyword evidence="1" id="KW-0732">Signal</keyword>
<dbReference type="OrthoDB" id="5986110at2"/>
<feature type="chain" id="PRO_5003037137" description="Secreted protein" evidence="1">
    <location>
        <begin position="23"/>
        <end position="157"/>
    </location>
</feature>
<dbReference type="PROSITE" id="PS51257">
    <property type="entry name" value="PROKAR_LIPOPROTEIN"/>
    <property type="match status" value="1"/>
</dbReference>
<evidence type="ECO:0000313" key="2">
    <source>
        <dbReference type="EMBL" id="CBA17589.1"/>
    </source>
</evidence>
<evidence type="ECO:0000313" key="3">
    <source>
        <dbReference type="Proteomes" id="UP000001890"/>
    </source>
</evidence>
<dbReference type="AlphaFoldDB" id="D2UGS8"/>
<dbReference type="RefSeq" id="WP_012917582.1">
    <property type="nucleotide sequence ID" value="NC_013722.1"/>
</dbReference>
<protein>
    <recommendedName>
        <fullName evidence="4">Secreted protein</fullName>
    </recommendedName>
</protein>